<feature type="compositionally biased region" description="Low complexity" evidence="5">
    <location>
        <begin position="109"/>
        <end position="134"/>
    </location>
</feature>
<evidence type="ECO:0000256" key="4">
    <source>
        <dbReference type="ARBA" id="ARBA00023136"/>
    </source>
</evidence>
<comment type="subcellular location">
    <subcellularLocation>
        <location evidence="1">Membrane</location>
    </subcellularLocation>
</comment>
<keyword evidence="7" id="KW-0732">Signal</keyword>
<evidence type="ECO:0000256" key="7">
    <source>
        <dbReference type="SAM" id="SignalP"/>
    </source>
</evidence>
<name>A0ABY7E624_MYAAR</name>
<proteinExistence type="predicted"/>
<feature type="transmembrane region" description="Helical" evidence="6">
    <location>
        <begin position="55"/>
        <end position="77"/>
    </location>
</feature>
<evidence type="ECO:0000256" key="3">
    <source>
        <dbReference type="ARBA" id="ARBA00022989"/>
    </source>
</evidence>
<dbReference type="InterPro" id="IPR026910">
    <property type="entry name" value="Shisa"/>
</dbReference>
<feature type="signal peptide" evidence="7">
    <location>
        <begin position="1"/>
        <end position="20"/>
    </location>
</feature>
<organism evidence="8 9">
    <name type="scientific">Mya arenaria</name>
    <name type="common">Soft-shell clam</name>
    <dbReference type="NCBI Taxonomy" id="6604"/>
    <lineage>
        <taxon>Eukaryota</taxon>
        <taxon>Metazoa</taxon>
        <taxon>Spiralia</taxon>
        <taxon>Lophotrochozoa</taxon>
        <taxon>Mollusca</taxon>
        <taxon>Bivalvia</taxon>
        <taxon>Autobranchia</taxon>
        <taxon>Heteroconchia</taxon>
        <taxon>Euheterodonta</taxon>
        <taxon>Imparidentia</taxon>
        <taxon>Neoheterodontei</taxon>
        <taxon>Myida</taxon>
        <taxon>Myoidea</taxon>
        <taxon>Myidae</taxon>
        <taxon>Mya</taxon>
    </lineage>
</organism>
<keyword evidence="4 6" id="KW-0472">Membrane</keyword>
<dbReference type="PANTHER" id="PTHR31395">
    <property type="entry name" value="SHISA"/>
    <property type="match status" value="1"/>
</dbReference>
<feature type="compositionally biased region" description="Pro residues" evidence="5">
    <location>
        <begin position="135"/>
        <end position="148"/>
    </location>
</feature>
<evidence type="ECO:0000256" key="2">
    <source>
        <dbReference type="ARBA" id="ARBA00022692"/>
    </source>
</evidence>
<dbReference type="EMBL" id="CP111016">
    <property type="protein sequence ID" value="WAR05493.1"/>
    <property type="molecule type" value="Genomic_DNA"/>
</dbReference>
<evidence type="ECO:0000313" key="8">
    <source>
        <dbReference type="EMBL" id="WAR05493.1"/>
    </source>
</evidence>
<dbReference type="PANTHER" id="PTHR31395:SF23">
    <property type="entry name" value="GEO05642P1"/>
    <property type="match status" value="1"/>
</dbReference>
<protein>
    <submittedName>
        <fullName evidence="8">Uncharacterized protein</fullName>
    </submittedName>
</protein>
<keyword evidence="2 6" id="KW-0812">Transmembrane</keyword>
<evidence type="ECO:0000256" key="6">
    <source>
        <dbReference type="SAM" id="Phobius"/>
    </source>
</evidence>
<feature type="chain" id="PRO_5045229317" evidence="7">
    <location>
        <begin position="21"/>
        <end position="161"/>
    </location>
</feature>
<evidence type="ECO:0000256" key="1">
    <source>
        <dbReference type="ARBA" id="ARBA00004370"/>
    </source>
</evidence>
<sequence length="161" mass="17968">MDKIGYVLLPLFALFREVYSGEYCYTSYYYSEYCSYGCCDNDFDYYDHCCAAYSWIYGVVVVGILIIGGIVLVIIIVMKKQAGKRRNVRPVHTATVTTVHAPQPPPYQPQGQMPPSYQQPMGYPQPGGYAQPGGFPQPGPQQYPPPAPANYGQQDVAYPPM</sequence>
<keyword evidence="9" id="KW-1185">Reference proteome</keyword>
<evidence type="ECO:0000256" key="5">
    <source>
        <dbReference type="SAM" id="MobiDB-lite"/>
    </source>
</evidence>
<evidence type="ECO:0000313" key="9">
    <source>
        <dbReference type="Proteomes" id="UP001164746"/>
    </source>
</evidence>
<dbReference type="Proteomes" id="UP001164746">
    <property type="component" value="Chromosome 5"/>
</dbReference>
<feature type="region of interest" description="Disordered" evidence="5">
    <location>
        <begin position="98"/>
        <end position="161"/>
    </location>
</feature>
<reference evidence="8" key="1">
    <citation type="submission" date="2022-11" db="EMBL/GenBank/DDBJ databases">
        <title>Centuries of genome instability and evolution in soft-shell clam transmissible cancer (bioRxiv).</title>
        <authorList>
            <person name="Hart S.F.M."/>
            <person name="Yonemitsu M.A."/>
            <person name="Giersch R.M."/>
            <person name="Beal B.F."/>
            <person name="Arriagada G."/>
            <person name="Davis B.W."/>
            <person name="Ostrander E.A."/>
            <person name="Goff S.P."/>
            <person name="Metzger M.J."/>
        </authorList>
    </citation>
    <scope>NUCLEOTIDE SEQUENCE</scope>
    <source>
        <strain evidence="8">MELC-2E11</strain>
        <tissue evidence="8">Siphon/mantle</tissue>
    </source>
</reference>
<keyword evidence="3 6" id="KW-1133">Transmembrane helix</keyword>
<accession>A0ABY7E624</accession>
<gene>
    <name evidence="8" type="ORF">MAR_020862</name>
</gene>